<feature type="domain" description="C2H2-type" evidence="9">
    <location>
        <begin position="687"/>
        <end position="714"/>
    </location>
</feature>
<sequence>MVNVCAIAGCSNTHKHEGVSFHQFPSDLKRREIWTKQVQTTRANWSGPSAHSKICSDHFETSCYEDHSLYLSFGLKRKRALKPDAYPTIFPGDKANSTPLDPPTSERVRTLIEAFPRIRPREQHSSVDKQDTEEASVNKCESGTCTDNKATCPLQTVHNKDDKENDLSQQISHETKAGAKQPCVTNNQHNTVPESELQAPDNDLLSSSTNQQEHTATSGTVHLVVDDNVVPLVTSPLPNVKVVYLIKPKAQGHNSESRFQQQQQVSQQQVIFPGQSRLVSNPGWIRIESVEHLQENPQDSESNTETQKSVLEWEQQIRQGCQTHPGLVSNAGKIKIGTDEQLPVVQVKQGSSPEFQNDNGNQQPLLQEKQQILPEGQIDPGLVSNQRNSKTDSVEELPVVKVKQEPSVDSKNDMHVGCPQPVLQEKLNVCQEAQTDSGLGWIKTEPLEQVTDAGLGNDLIFLTSTGDEVKVDLCAEGRNKDRNDAEVFVKQEFIEEEKTSDIGVDHRKEDMIDYFQFQQVDQTSEDYENAEMSKDDKEEDKKEEDDDGDGDDDEANDDMEMEEDSSDEDYVPYVKGRTPKAKSRARHKKPKTKSYSFRQDVKLSRLPVTYECKTCQERFVEAESMRMHYTKTHLNTDKQNDSAGNGPSLSLQGDIREIAVILKQCWQCEDYVENMQRHVKSHSFHNFVCEVCGRGFSNPKYLRRHRETHKAKEDRKLHKCPECDKAFVTKSLFSNHVEKKRCKNASKHVCEQCGRQFGKLHHLTTHKLIHLEEKPFKCSECGRGFSQRGNMNLHMRTHTDVRPYQCQICQKGFKHNVSLKNHQKNHHGMDWWKDKQNEKVG</sequence>
<dbReference type="Proteomes" id="UP000887568">
    <property type="component" value="Unplaced"/>
</dbReference>
<evidence type="ECO:0000256" key="3">
    <source>
        <dbReference type="ARBA" id="ARBA00022771"/>
    </source>
</evidence>
<feature type="domain" description="C2H2-type" evidence="9">
    <location>
        <begin position="748"/>
        <end position="775"/>
    </location>
</feature>
<dbReference type="Pfam" id="PF05485">
    <property type="entry name" value="THAP"/>
    <property type="match status" value="1"/>
</dbReference>
<dbReference type="OrthoDB" id="9411774at2759"/>
<feature type="compositionally biased region" description="Basic and acidic residues" evidence="8">
    <location>
        <begin position="119"/>
        <end position="132"/>
    </location>
</feature>
<dbReference type="InterPro" id="IPR013087">
    <property type="entry name" value="Znf_C2H2_type"/>
</dbReference>
<dbReference type="PANTHER" id="PTHR24379:SF121">
    <property type="entry name" value="C2H2-TYPE DOMAIN-CONTAINING PROTEIN"/>
    <property type="match status" value="1"/>
</dbReference>
<feature type="region of interest" description="Disordered" evidence="8">
    <location>
        <begin position="519"/>
        <end position="596"/>
    </location>
</feature>
<feature type="compositionally biased region" description="Basic residues" evidence="8">
    <location>
        <begin position="577"/>
        <end position="592"/>
    </location>
</feature>
<proteinExistence type="predicted"/>
<protein>
    <submittedName>
        <fullName evidence="11">Uncharacterized protein</fullName>
    </submittedName>
</protein>
<feature type="domain" description="C2H2-type" evidence="9">
    <location>
        <begin position="610"/>
        <end position="638"/>
    </location>
</feature>
<evidence type="ECO:0000256" key="6">
    <source>
        <dbReference type="PROSITE-ProRule" id="PRU00042"/>
    </source>
</evidence>
<dbReference type="PROSITE" id="PS00028">
    <property type="entry name" value="ZINC_FINGER_C2H2_1"/>
    <property type="match status" value="5"/>
</dbReference>
<dbReference type="EnsemblMetazoa" id="XM_038217419.1">
    <property type="protein sequence ID" value="XP_038073347.1"/>
    <property type="gene ID" value="LOC119741601"/>
</dbReference>
<keyword evidence="4" id="KW-0862">Zinc</keyword>
<keyword evidence="3 6" id="KW-0863">Zinc-finger</keyword>
<dbReference type="GO" id="GO:0003677">
    <property type="term" value="F:DNA binding"/>
    <property type="evidence" value="ECO:0007669"/>
    <property type="project" value="UniProtKB-UniRule"/>
</dbReference>
<dbReference type="PROSITE" id="PS50157">
    <property type="entry name" value="ZINC_FINGER_C2H2_2"/>
    <property type="match status" value="5"/>
</dbReference>
<evidence type="ECO:0000256" key="1">
    <source>
        <dbReference type="ARBA" id="ARBA00022723"/>
    </source>
</evidence>
<evidence type="ECO:0000313" key="11">
    <source>
        <dbReference type="EnsemblMetazoa" id="XP_038073347.1"/>
    </source>
</evidence>
<evidence type="ECO:0000256" key="4">
    <source>
        <dbReference type="ARBA" id="ARBA00022833"/>
    </source>
</evidence>
<feature type="region of interest" description="Disordered" evidence="8">
    <location>
        <begin position="119"/>
        <end position="142"/>
    </location>
</feature>
<dbReference type="SMART" id="SM00692">
    <property type="entry name" value="DM3"/>
    <property type="match status" value="1"/>
</dbReference>
<feature type="compositionally biased region" description="Polar residues" evidence="8">
    <location>
        <begin position="204"/>
        <end position="214"/>
    </location>
</feature>
<feature type="compositionally biased region" description="Acidic residues" evidence="8">
    <location>
        <begin position="541"/>
        <end position="570"/>
    </location>
</feature>
<feature type="compositionally biased region" description="Basic and acidic residues" evidence="8">
    <location>
        <begin position="531"/>
        <end position="540"/>
    </location>
</feature>
<keyword evidence="5 7" id="KW-0238">DNA-binding</keyword>
<dbReference type="InterPro" id="IPR006612">
    <property type="entry name" value="THAP_Znf"/>
</dbReference>
<feature type="domain" description="C2H2-type" evidence="9">
    <location>
        <begin position="776"/>
        <end position="803"/>
    </location>
</feature>
<dbReference type="GeneID" id="119741601"/>
<dbReference type="SMART" id="SM00355">
    <property type="entry name" value="ZnF_C2H2"/>
    <property type="match status" value="7"/>
</dbReference>
<dbReference type="Gene3D" id="3.30.160.60">
    <property type="entry name" value="Classic Zinc Finger"/>
    <property type="match status" value="5"/>
</dbReference>
<evidence type="ECO:0000256" key="5">
    <source>
        <dbReference type="ARBA" id="ARBA00023125"/>
    </source>
</evidence>
<dbReference type="InterPro" id="IPR036236">
    <property type="entry name" value="Znf_C2H2_sf"/>
</dbReference>
<dbReference type="Pfam" id="PF00096">
    <property type="entry name" value="zf-C2H2"/>
    <property type="match status" value="4"/>
</dbReference>
<dbReference type="SUPFAM" id="SSF57667">
    <property type="entry name" value="beta-beta-alpha zinc fingers"/>
    <property type="match status" value="3"/>
</dbReference>
<evidence type="ECO:0000256" key="7">
    <source>
        <dbReference type="PROSITE-ProRule" id="PRU00309"/>
    </source>
</evidence>
<dbReference type="OMA" id="GWIRIES"/>
<dbReference type="InterPro" id="IPR038441">
    <property type="entry name" value="THAP_Znf_sf"/>
</dbReference>
<dbReference type="FunFam" id="3.30.160.60:FF:000688">
    <property type="entry name" value="zinc finger protein 197 isoform X1"/>
    <property type="match status" value="1"/>
</dbReference>
<dbReference type="GO" id="GO:0008270">
    <property type="term" value="F:zinc ion binding"/>
    <property type="evidence" value="ECO:0007669"/>
    <property type="project" value="UniProtKB-KW"/>
</dbReference>
<accession>A0A914BD38</accession>
<dbReference type="FunFam" id="3.30.160.60:FF:000110">
    <property type="entry name" value="Zinc finger protein-like"/>
    <property type="match status" value="1"/>
</dbReference>
<feature type="region of interest" description="Disordered" evidence="8">
    <location>
        <begin position="175"/>
        <end position="214"/>
    </location>
</feature>
<keyword evidence="12" id="KW-1185">Reference proteome</keyword>
<evidence type="ECO:0000313" key="12">
    <source>
        <dbReference type="Proteomes" id="UP000887568"/>
    </source>
</evidence>
<dbReference type="AlphaFoldDB" id="A0A914BD38"/>
<keyword evidence="2" id="KW-0677">Repeat</keyword>
<evidence type="ECO:0000259" key="10">
    <source>
        <dbReference type="PROSITE" id="PS50950"/>
    </source>
</evidence>
<evidence type="ECO:0000256" key="8">
    <source>
        <dbReference type="SAM" id="MobiDB-lite"/>
    </source>
</evidence>
<dbReference type="Gene3D" id="6.20.210.20">
    <property type="entry name" value="THAP domain"/>
    <property type="match status" value="1"/>
</dbReference>
<dbReference type="SMART" id="SM00980">
    <property type="entry name" value="THAP"/>
    <property type="match status" value="1"/>
</dbReference>
<organism evidence="11 12">
    <name type="scientific">Patiria miniata</name>
    <name type="common">Bat star</name>
    <name type="synonym">Asterina miniata</name>
    <dbReference type="NCBI Taxonomy" id="46514"/>
    <lineage>
        <taxon>Eukaryota</taxon>
        <taxon>Metazoa</taxon>
        <taxon>Echinodermata</taxon>
        <taxon>Eleutherozoa</taxon>
        <taxon>Asterozoa</taxon>
        <taxon>Asteroidea</taxon>
        <taxon>Valvatacea</taxon>
        <taxon>Valvatida</taxon>
        <taxon>Asterinidae</taxon>
        <taxon>Patiria</taxon>
    </lineage>
</organism>
<evidence type="ECO:0000256" key="2">
    <source>
        <dbReference type="ARBA" id="ARBA00022737"/>
    </source>
</evidence>
<feature type="domain" description="C2H2-type" evidence="9">
    <location>
        <begin position="804"/>
        <end position="831"/>
    </location>
</feature>
<dbReference type="PANTHER" id="PTHR24379">
    <property type="entry name" value="KRAB AND ZINC FINGER DOMAIN-CONTAINING"/>
    <property type="match status" value="1"/>
</dbReference>
<feature type="compositionally biased region" description="Polar residues" evidence="8">
    <location>
        <begin position="183"/>
        <end position="193"/>
    </location>
</feature>
<keyword evidence="1" id="KW-0479">Metal-binding</keyword>
<reference evidence="11" key="1">
    <citation type="submission" date="2022-11" db="UniProtKB">
        <authorList>
            <consortium name="EnsemblMetazoa"/>
        </authorList>
    </citation>
    <scope>IDENTIFICATION</scope>
</reference>
<dbReference type="RefSeq" id="XP_038073347.1">
    <property type="nucleotide sequence ID" value="XM_038217419.1"/>
</dbReference>
<dbReference type="SUPFAM" id="SSF57716">
    <property type="entry name" value="Glucocorticoid receptor-like (DNA-binding domain)"/>
    <property type="match status" value="1"/>
</dbReference>
<name>A0A914BD38_PATMI</name>
<dbReference type="PROSITE" id="PS50950">
    <property type="entry name" value="ZF_THAP"/>
    <property type="match status" value="1"/>
</dbReference>
<evidence type="ECO:0000259" key="9">
    <source>
        <dbReference type="PROSITE" id="PS50157"/>
    </source>
</evidence>
<feature type="domain" description="THAP-type" evidence="10">
    <location>
        <begin position="1"/>
        <end position="90"/>
    </location>
</feature>